<keyword evidence="3" id="KW-1185">Reference proteome</keyword>
<protein>
    <submittedName>
        <fullName evidence="2">Uncharacterized protein</fullName>
    </submittedName>
</protein>
<dbReference type="AlphaFoldDB" id="A0A8J5ZP84"/>
<feature type="region of interest" description="Disordered" evidence="1">
    <location>
        <begin position="49"/>
        <end position="69"/>
    </location>
</feature>
<evidence type="ECO:0000313" key="2">
    <source>
        <dbReference type="EMBL" id="KAG8503322.1"/>
    </source>
</evidence>
<organism evidence="2 3">
    <name type="scientific">Gossypium anomalum</name>
    <dbReference type="NCBI Taxonomy" id="47600"/>
    <lineage>
        <taxon>Eukaryota</taxon>
        <taxon>Viridiplantae</taxon>
        <taxon>Streptophyta</taxon>
        <taxon>Embryophyta</taxon>
        <taxon>Tracheophyta</taxon>
        <taxon>Spermatophyta</taxon>
        <taxon>Magnoliopsida</taxon>
        <taxon>eudicotyledons</taxon>
        <taxon>Gunneridae</taxon>
        <taxon>Pentapetalae</taxon>
        <taxon>rosids</taxon>
        <taxon>malvids</taxon>
        <taxon>Malvales</taxon>
        <taxon>Malvaceae</taxon>
        <taxon>Malvoideae</taxon>
        <taxon>Gossypium</taxon>
    </lineage>
</organism>
<comment type="caution">
    <text evidence="2">The sequence shown here is derived from an EMBL/GenBank/DDBJ whole genome shotgun (WGS) entry which is preliminary data.</text>
</comment>
<reference evidence="2 3" key="1">
    <citation type="journal article" date="2021" name="bioRxiv">
        <title>The Gossypium anomalum genome as a resource for cotton improvement and evolutionary analysis of hybrid incompatibility.</title>
        <authorList>
            <person name="Grover C.E."/>
            <person name="Yuan D."/>
            <person name="Arick M.A."/>
            <person name="Miller E.R."/>
            <person name="Hu G."/>
            <person name="Peterson D.G."/>
            <person name="Wendel J.F."/>
            <person name="Udall J.A."/>
        </authorList>
    </citation>
    <scope>NUCLEOTIDE SEQUENCE [LARGE SCALE GENOMIC DNA]</scope>
    <source>
        <strain evidence="2">JFW-Udall</strain>
        <tissue evidence="2">Leaf</tissue>
    </source>
</reference>
<proteinExistence type="predicted"/>
<name>A0A8J5ZP84_9ROSI</name>
<evidence type="ECO:0000313" key="3">
    <source>
        <dbReference type="Proteomes" id="UP000701853"/>
    </source>
</evidence>
<feature type="region of interest" description="Disordered" evidence="1">
    <location>
        <begin position="1"/>
        <end position="25"/>
    </location>
</feature>
<sequence>MHRRRQSSNQAPSNTEMNLFSSSLSSNDHPKIGICYSPQPLMHSHRSDIAVDAPSPSNGERKRDVYDGGDDGVKWRRVTLEIETKNSGNSAVREPCTGGDRNTKKGRFKEVIDGEIKNMVVDSDQQSIMSFKDKLLGVCVTSSDRNLEGNFEKNESDFKLMDGDVNTSMVNGILAIAFSDLVKDILFKEMELIVILKLLYRIQCASQLYH</sequence>
<accession>A0A8J5ZP84</accession>
<feature type="compositionally biased region" description="Basic and acidic residues" evidence="1">
    <location>
        <begin position="59"/>
        <end position="69"/>
    </location>
</feature>
<dbReference type="OrthoDB" id="993029at2759"/>
<gene>
    <name evidence="2" type="ORF">CXB51_001366</name>
</gene>
<evidence type="ECO:0000256" key="1">
    <source>
        <dbReference type="SAM" id="MobiDB-lite"/>
    </source>
</evidence>
<feature type="compositionally biased region" description="Polar residues" evidence="1">
    <location>
        <begin position="7"/>
        <end position="25"/>
    </location>
</feature>
<dbReference type="Proteomes" id="UP000701853">
    <property type="component" value="Chromosome 1"/>
</dbReference>
<dbReference type="EMBL" id="JAHUZN010000001">
    <property type="protein sequence ID" value="KAG8503322.1"/>
    <property type="molecule type" value="Genomic_DNA"/>
</dbReference>